<feature type="modified residue" description="4-aspartylphosphate" evidence="9">
    <location>
        <position position="59"/>
    </location>
</feature>
<keyword evidence="4" id="KW-0808">Transferase</keyword>
<dbReference type="InterPro" id="IPR013656">
    <property type="entry name" value="PAS_4"/>
</dbReference>
<dbReference type="Gene3D" id="6.10.250.690">
    <property type="match status" value="1"/>
</dbReference>
<reference evidence="15" key="1">
    <citation type="submission" date="2020-02" db="EMBL/GenBank/DDBJ databases">
        <authorList>
            <person name="Meier V. D."/>
        </authorList>
    </citation>
    <scope>NUCLEOTIDE SEQUENCE</scope>
    <source>
        <strain evidence="15">AVDCRST_MAG08</strain>
    </source>
</reference>
<dbReference type="PRINTS" id="PR00344">
    <property type="entry name" value="BCTRLSENSOR"/>
</dbReference>
<dbReference type="SMART" id="SM00448">
    <property type="entry name" value="REC"/>
    <property type="match status" value="2"/>
</dbReference>
<keyword evidence="5" id="KW-0547">Nucleotide-binding</keyword>
<feature type="domain" description="PAC" evidence="14">
    <location>
        <begin position="464"/>
        <end position="517"/>
    </location>
</feature>
<dbReference type="SMART" id="SM00091">
    <property type="entry name" value="PAS"/>
    <property type="match status" value="3"/>
</dbReference>
<evidence type="ECO:0000256" key="7">
    <source>
        <dbReference type="ARBA" id="ARBA00022840"/>
    </source>
</evidence>
<feature type="domain" description="Response regulatory" evidence="12">
    <location>
        <begin position="9"/>
        <end position="125"/>
    </location>
</feature>
<dbReference type="PROSITE" id="PS50113">
    <property type="entry name" value="PAC"/>
    <property type="match status" value="3"/>
</dbReference>
<evidence type="ECO:0000256" key="4">
    <source>
        <dbReference type="ARBA" id="ARBA00022679"/>
    </source>
</evidence>
<name>A0A6J4HBW8_9PROT</name>
<dbReference type="CDD" id="cd18161">
    <property type="entry name" value="REC_hyHK_blue-like"/>
    <property type="match status" value="1"/>
</dbReference>
<dbReference type="SUPFAM" id="SSF47384">
    <property type="entry name" value="Homodimeric domain of signal transducing histidine kinase"/>
    <property type="match status" value="1"/>
</dbReference>
<feature type="domain" description="PAC" evidence="14">
    <location>
        <begin position="334"/>
        <end position="390"/>
    </location>
</feature>
<evidence type="ECO:0000259" key="13">
    <source>
        <dbReference type="PROSITE" id="PS50112"/>
    </source>
</evidence>
<evidence type="ECO:0000256" key="2">
    <source>
        <dbReference type="ARBA" id="ARBA00012438"/>
    </source>
</evidence>
<dbReference type="CDD" id="cd00130">
    <property type="entry name" value="PAS"/>
    <property type="match status" value="3"/>
</dbReference>
<protein>
    <recommendedName>
        <fullName evidence="2">histidine kinase</fullName>
        <ecNumber evidence="2">2.7.13.3</ecNumber>
    </recommendedName>
</protein>
<sequence length="924" mass="101003">MPGGDQRTLILNVDDDEAGRYAKTRALRRADGIDVIEAATGGDALRLVAERRPTLVLLDVKLPDINGLEVCRLIKRDRPEILVLQISASFVSGGDRARGLDAGADTYLTQPVEPNELVASVRALLRIRQAEARLRESEERLRLVVDGATDHAIITTDSEGRITGWSSGAEAIFGWSAPEAVGQDSALIFTPEDRVAGAPRQELETARREGRANDERWHLRKDGGRVFMNGSVRPLHDAEGREAGFLKVARDETERRGTDEASARLAAIVSATPDAIVSFSGEDGRIASWNKGAERLFGYTEAEAIGAPVSLLLPPPDRITPCEDGTGVFRWAMKEGAVRIDSVRRRKDGALVDVAVSAARMTARDGRALGVSAVFHDITERKRAAEALREGEAKFRTLADNIPALCWMASADGWVYWYNKRWYDYTGTTPDQMEGWGWQSVHDPLTLPAVVERWAGSIAGGDPFEMVFPLKGADGTFRPFLTRVAPVRDDGDGRILRWFGTNTDISEQRAAEDKLRELNETLEQRVQAEVVRRAETEERLRQSQKMEAVGQLTGGIAHDFNNLLQIVTGNLEILGRNLPEDAGRLRRAADNAMNGAKRAATLTQRLLAFSRRQPLAPKALSVNQLVSGMSDLLNRALGETVALETVLAAGLWRVEADSNQLENAILNLAVNARDAMADGGKLTIETANTRLDEAYVHNNVEVSPGQYVVVCVSDTGTGMDSETRARAFEPFFTTKEVGKGTGLGLSQVYGFVKQSGGHVAIYSEPGEGTTVKIYLPRLLGAVVEELKPDEPVVPEGSWAETVLVVEDDHDVRAYTVEVLRELGYRVLEAHDGPTALRLLERQDAGRIDLLFTDVVLPGGMNGEQVAARARGLRPGLKVLFTTGYARNAIVHQGRLDPGVRLVTKPFTFADLAAKVRDLLDFQAP</sequence>
<dbReference type="Gene3D" id="3.30.450.20">
    <property type="entry name" value="PAS domain"/>
    <property type="match status" value="3"/>
</dbReference>
<dbReference type="InterPro" id="IPR000700">
    <property type="entry name" value="PAS-assoc_C"/>
</dbReference>
<keyword evidence="10" id="KW-0175">Coiled coil</keyword>
<evidence type="ECO:0000259" key="14">
    <source>
        <dbReference type="PROSITE" id="PS50113"/>
    </source>
</evidence>
<dbReference type="SUPFAM" id="SSF55874">
    <property type="entry name" value="ATPase domain of HSP90 chaperone/DNA topoisomerase II/histidine kinase"/>
    <property type="match status" value="1"/>
</dbReference>
<dbReference type="PANTHER" id="PTHR43065:SF49">
    <property type="entry name" value="HISTIDINE KINASE"/>
    <property type="match status" value="1"/>
</dbReference>
<dbReference type="Pfam" id="PF00072">
    <property type="entry name" value="Response_reg"/>
    <property type="match status" value="2"/>
</dbReference>
<evidence type="ECO:0000256" key="3">
    <source>
        <dbReference type="ARBA" id="ARBA00022553"/>
    </source>
</evidence>
<dbReference type="InterPro" id="IPR011006">
    <property type="entry name" value="CheY-like_superfamily"/>
</dbReference>
<dbReference type="NCBIfam" id="TIGR00229">
    <property type="entry name" value="sensory_box"/>
    <property type="match status" value="3"/>
</dbReference>
<accession>A0A6J4HBW8</accession>
<dbReference type="Pfam" id="PF00512">
    <property type="entry name" value="HisKA"/>
    <property type="match status" value="1"/>
</dbReference>
<dbReference type="Pfam" id="PF08448">
    <property type="entry name" value="PAS_4"/>
    <property type="match status" value="1"/>
</dbReference>
<feature type="domain" description="PAS" evidence="13">
    <location>
        <begin position="261"/>
        <end position="318"/>
    </location>
</feature>
<dbReference type="InterPro" id="IPR036890">
    <property type="entry name" value="HATPase_C_sf"/>
</dbReference>
<dbReference type="EMBL" id="CADCTG010000049">
    <property type="protein sequence ID" value="CAA9217194.1"/>
    <property type="molecule type" value="Genomic_DNA"/>
</dbReference>
<evidence type="ECO:0000313" key="15">
    <source>
        <dbReference type="EMBL" id="CAA9217194.1"/>
    </source>
</evidence>
<evidence type="ECO:0000256" key="8">
    <source>
        <dbReference type="ARBA" id="ARBA00023012"/>
    </source>
</evidence>
<dbReference type="SUPFAM" id="SSF52172">
    <property type="entry name" value="CheY-like"/>
    <property type="match status" value="2"/>
</dbReference>
<dbReference type="InterPro" id="IPR013767">
    <property type="entry name" value="PAS_fold"/>
</dbReference>
<feature type="domain" description="Response regulatory" evidence="12">
    <location>
        <begin position="801"/>
        <end position="919"/>
    </location>
</feature>
<evidence type="ECO:0000256" key="10">
    <source>
        <dbReference type="SAM" id="Coils"/>
    </source>
</evidence>
<dbReference type="Pfam" id="PF02518">
    <property type="entry name" value="HATPase_c"/>
    <property type="match status" value="1"/>
</dbReference>
<proteinExistence type="predicted"/>
<dbReference type="InterPro" id="IPR003661">
    <property type="entry name" value="HisK_dim/P_dom"/>
</dbReference>
<dbReference type="CDD" id="cd16919">
    <property type="entry name" value="HATPase_CckA-like"/>
    <property type="match status" value="1"/>
</dbReference>
<dbReference type="PANTHER" id="PTHR43065">
    <property type="entry name" value="SENSOR HISTIDINE KINASE"/>
    <property type="match status" value="1"/>
</dbReference>
<dbReference type="Gene3D" id="1.10.287.130">
    <property type="match status" value="1"/>
</dbReference>
<dbReference type="InterPro" id="IPR004358">
    <property type="entry name" value="Sig_transdc_His_kin-like_C"/>
</dbReference>
<keyword evidence="3 9" id="KW-0597">Phosphoprotein</keyword>
<dbReference type="Gene3D" id="3.40.50.2300">
    <property type="match status" value="2"/>
</dbReference>
<comment type="catalytic activity">
    <reaction evidence="1">
        <text>ATP + protein L-histidine = ADP + protein N-phospho-L-histidine.</text>
        <dbReference type="EC" id="2.7.13.3"/>
    </reaction>
</comment>
<dbReference type="InterPro" id="IPR000014">
    <property type="entry name" value="PAS"/>
</dbReference>
<evidence type="ECO:0000256" key="1">
    <source>
        <dbReference type="ARBA" id="ARBA00000085"/>
    </source>
</evidence>
<evidence type="ECO:0000256" key="5">
    <source>
        <dbReference type="ARBA" id="ARBA00022741"/>
    </source>
</evidence>
<dbReference type="PROSITE" id="PS50110">
    <property type="entry name" value="RESPONSE_REGULATORY"/>
    <property type="match status" value="2"/>
</dbReference>
<keyword evidence="7" id="KW-0067">ATP-binding</keyword>
<dbReference type="InterPro" id="IPR001789">
    <property type="entry name" value="Sig_transdc_resp-reg_receiver"/>
</dbReference>
<dbReference type="InterPro" id="IPR005467">
    <property type="entry name" value="His_kinase_dom"/>
</dbReference>
<dbReference type="SUPFAM" id="SSF55785">
    <property type="entry name" value="PYP-like sensor domain (PAS domain)"/>
    <property type="match status" value="3"/>
</dbReference>
<dbReference type="GO" id="GO:0005524">
    <property type="term" value="F:ATP binding"/>
    <property type="evidence" value="ECO:0007669"/>
    <property type="project" value="UniProtKB-KW"/>
</dbReference>
<dbReference type="SMART" id="SM00388">
    <property type="entry name" value="HisKA"/>
    <property type="match status" value="1"/>
</dbReference>
<dbReference type="SMART" id="SM00086">
    <property type="entry name" value="PAC"/>
    <property type="match status" value="3"/>
</dbReference>
<evidence type="ECO:0000259" key="11">
    <source>
        <dbReference type="PROSITE" id="PS50109"/>
    </source>
</evidence>
<keyword evidence="8" id="KW-0902">Two-component regulatory system</keyword>
<dbReference type="AlphaFoldDB" id="A0A6J4HBW8"/>
<feature type="coiled-coil region" evidence="10">
    <location>
        <begin position="505"/>
        <end position="539"/>
    </location>
</feature>
<feature type="domain" description="PAC" evidence="14">
    <location>
        <begin position="212"/>
        <end position="264"/>
    </location>
</feature>
<dbReference type="GO" id="GO:0000155">
    <property type="term" value="F:phosphorelay sensor kinase activity"/>
    <property type="evidence" value="ECO:0007669"/>
    <property type="project" value="InterPro"/>
</dbReference>
<feature type="domain" description="PAS" evidence="13">
    <location>
        <begin position="137"/>
        <end position="194"/>
    </location>
</feature>
<dbReference type="PROSITE" id="PS50109">
    <property type="entry name" value="HIS_KIN"/>
    <property type="match status" value="1"/>
</dbReference>
<dbReference type="FunFam" id="3.30.450.20:FF:000099">
    <property type="entry name" value="Sensory box sensor histidine kinase"/>
    <property type="match status" value="1"/>
</dbReference>
<dbReference type="InterPro" id="IPR035965">
    <property type="entry name" value="PAS-like_dom_sf"/>
</dbReference>
<dbReference type="InterPro" id="IPR036097">
    <property type="entry name" value="HisK_dim/P_sf"/>
</dbReference>
<organism evidence="15">
    <name type="scientific">uncultured Acetobacteraceae bacterium</name>
    <dbReference type="NCBI Taxonomy" id="169975"/>
    <lineage>
        <taxon>Bacteria</taxon>
        <taxon>Pseudomonadati</taxon>
        <taxon>Pseudomonadota</taxon>
        <taxon>Alphaproteobacteria</taxon>
        <taxon>Acetobacterales</taxon>
        <taxon>Acetobacteraceae</taxon>
        <taxon>environmental samples</taxon>
    </lineage>
</organism>
<dbReference type="GO" id="GO:0006355">
    <property type="term" value="P:regulation of DNA-templated transcription"/>
    <property type="evidence" value="ECO:0007669"/>
    <property type="project" value="InterPro"/>
</dbReference>
<gene>
    <name evidence="15" type="ORF">AVDCRST_MAG08-451</name>
</gene>
<dbReference type="EC" id="2.7.13.3" evidence="2"/>
<feature type="domain" description="Histidine kinase" evidence="11">
    <location>
        <begin position="555"/>
        <end position="779"/>
    </location>
</feature>
<dbReference type="InterPro" id="IPR003594">
    <property type="entry name" value="HATPase_dom"/>
</dbReference>
<dbReference type="Pfam" id="PF00989">
    <property type="entry name" value="PAS"/>
    <property type="match status" value="2"/>
</dbReference>
<dbReference type="InterPro" id="IPR001610">
    <property type="entry name" value="PAC"/>
</dbReference>
<evidence type="ECO:0000256" key="6">
    <source>
        <dbReference type="ARBA" id="ARBA00022777"/>
    </source>
</evidence>
<dbReference type="Gene3D" id="3.30.565.10">
    <property type="entry name" value="Histidine kinase-like ATPase, C-terminal domain"/>
    <property type="match status" value="1"/>
</dbReference>
<evidence type="ECO:0000259" key="12">
    <source>
        <dbReference type="PROSITE" id="PS50110"/>
    </source>
</evidence>
<feature type="modified residue" description="4-aspartylphosphate" evidence="9">
    <location>
        <position position="853"/>
    </location>
</feature>
<dbReference type="SMART" id="SM00387">
    <property type="entry name" value="HATPase_c"/>
    <property type="match status" value="1"/>
</dbReference>
<evidence type="ECO:0000256" key="9">
    <source>
        <dbReference type="PROSITE-ProRule" id="PRU00169"/>
    </source>
</evidence>
<dbReference type="PROSITE" id="PS50112">
    <property type="entry name" value="PAS"/>
    <property type="match status" value="2"/>
</dbReference>
<keyword evidence="6" id="KW-0418">Kinase</keyword>